<sequence length="109" mass="12586">MNYYQYRVWPTFNNIKTFFGYRNQQYQSVSQSEPLEAKCSIDENKSCMDDHTLIGNRKSSSIDHINNINIKQIDEILPLMTGKSINLKLAVPISTYTNDTQADADLLDF</sequence>
<gene>
    <name evidence="1" type="ORF">TIS948_LOCUS28624</name>
    <name evidence="2" type="ORF">UJA718_LOCUS8200</name>
</gene>
<evidence type="ECO:0000313" key="2">
    <source>
        <dbReference type="EMBL" id="CAF4228805.1"/>
    </source>
</evidence>
<evidence type="ECO:0000313" key="1">
    <source>
        <dbReference type="EMBL" id="CAF3411396.1"/>
    </source>
</evidence>
<dbReference type="Proteomes" id="UP000663825">
    <property type="component" value="Unassembled WGS sequence"/>
</dbReference>
<evidence type="ECO:0000313" key="3">
    <source>
        <dbReference type="Proteomes" id="UP000663825"/>
    </source>
</evidence>
<dbReference type="EMBL" id="CAJNXB010005143">
    <property type="protein sequence ID" value="CAF3411396.1"/>
    <property type="molecule type" value="Genomic_DNA"/>
</dbReference>
<keyword evidence="4" id="KW-1185">Reference proteome</keyword>
<organism evidence="1 3">
    <name type="scientific">Rotaria socialis</name>
    <dbReference type="NCBI Taxonomy" id="392032"/>
    <lineage>
        <taxon>Eukaryota</taxon>
        <taxon>Metazoa</taxon>
        <taxon>Spiralia</taxon>
        <taxon>Gnathifera</taxon>
        <taxon>Rotifera</taxon>
        <taxon>Eurotatoria</taxon>
        <taxon>Bdelloidea</taxon>
        <taxon>Philodinida</taxon>
        <taxon>Philodinidae</taxon>
        <taxon>Rotaria</taxon>
    </lineage>
</organism>
<dbReference type="Proteomes" id="UP000663873">
    <property type="component" value="Unassembled WGS sequence"/>
</dbReference>
<reference evidence="1" key="1">
    <citation type="submission" date="2021-02" db="EMBL/GenBank/DDBJ databases">
        <authorList>
            <person name="Nowell W R."/>
        </authorList>
    </citation>
    <scope>NUCLEOTIDE SEQUENCE</scope>
</reference>
<dbReference type="AlphaFoldDB" id="A0A818B394"/>
<evidence type="ECO:0000313" key="4">
    <source>
        <dbReference type="Proteomes" id="UP000663873"/>
    </source>
</evidence>
<comment type="caution">
    <text evidence="1">The sequence shown here is derived from an EMBL/GenBank/DDBJ whole genome shotgun (WGS) entry which is preliminary data.</text>
</comment>
<dbReference type="OrthoDB" id="9978185at2759"/>
<proteinExistence type="predicted"/>
<name>A0A818B394_9BILA</name>
<accession>A0A818B394</accession>
<dbReference type="EMBL" id="CAJOBP010000859">
    <property type="protein sequence ID" value="CAF4228805.1"/>
    <property type="molecule type" value="Genomic_DNA"/>
</dbReference>
<protein>
    <submittedName>
        <fullName evidence="1">Uncharacterized protein</fullName>
    </submittedName>
</protein>